<evidence type="ECO:0000256" key="9">
    <source>
        <dbReference type="ARBA" id="ARBA00022777"/>
    </source>
</evidence>
<feature type="domain" description="Histidine kinase" evidence="15">
    <location>
        <begin position="429"/>
        <end position="533"/>
    </location>
</feature>
<evidence type="ECO:0000256" key="11">
    <source>
        <dbReference type="ARBA" id="ARBA00022989"/>
    </source>
</evidence>
<dbReference type="CDD" id="cd06225">
    <property type="entry name" value="HAMP"/>
    <property type="match status" value="1"/>
</dbReference>
<dbReference type="Pfam" id="PF00672">
    <property type="entry name" value="HAMP"/>
    <property type="match status" value="1"/>
</dbReference>
<evidence type="ECO:0000256" key="4">
    <source>
        <dbReference type="ARBA" id="ARBA00022475"/>
    </source>
</evidence>
<evidence type="ECO:0000256" key="7">
    <source>
        <dbReference type="ARBA" id="ARBA00022692"/>
    </source>
</evidence>
<dbReference type="PROSITE" id="PS50885">
    <property type="entry name" value="HAMP"/>
    <property type="match status" value="1"/>
</dbReference>
<dbReference type="PROSITE" id="PS50109">
    <property type="entry name" value="HIS_KIN"/>
    <property type="match status" value="1"/>
</dbReference>
<sequence length="537" mass="60856">MADITDMSAENIRNMEEQIDQFSVSVLTDRVVQENLKIINEKNAVPDAVSEEGSIFNYETEISQQVRGNVFNMEGIISFRIYPREGGEIFVGTTNREYLEYSMTEEAIYEANGASLWGMAGEEHCICMGRAILNLENMEPLGYMVIICKNGYLGNQLSAVSDTYSGKIYLVNDKNAIVTSNEENVLGKTFPYDLRELLREAPQTIKDPVSGEKSYYYIEDAMENGWALVTTVSSSQFWNSILTVAWQMALMLCIVLVVSLILIVVAIQKLLKPVGELLESMSQFGAGKLDSRVEVQTEDEIGQIGEAYNHMADSIQKLMEQVYLLELENKEAEISFLKMQINPHFLYNSLDTISWLGFAAGNEKISEISVALAKILRASIKRADMVTIEEEMQIVKNYLFIQESRFEDKIRVVYQVDEETRGFYMPGFLLQPLVENSIIHGMEQEIKGSCLTISISREGEWVYFQVSDDGKGMEKEQLELLKQQCQGEQGEKGIGLKNVYRRLQLLYGESCEFQIISEPGQGTSISFRIPVIKKQER</sequence>
<dbReference type="InterPro" id="IPR003660">
    <property type="entry name" value="HAMP_dom"/>
</dbReference>
<dbReference type="Pfam" id="PF02518">
    <property type="entry name" value="HATPase_c"/>
    <property type="match status" value="1"/>
</dbReference>
<dbReference type="SUPFAM" id="SSF55874">
    <property type="entry name" value="ATPase domain of HSP90 chaperone/DNA topoisomerase II/histidine kinase"/>
    <property type="match status" value="1"/>
</dbReference>
<evidence type="ECO:0000256" key="3">
    <source>
        <dbReference type="ARBA" id="ARBA00012438"/>
    </source>
</evidence>
<keyword evidence="8" id="KW-0547">Nucleotide-binding</keyword>
<evidence type="ECO:0000259" key="15">
    <source>
        <dbReference type="PROSITE" id="PS50109"/>
    </source>
</evidence>
<keyword evidence="10" id="KW-0067">ATP-binding</keyword>
<keyword evidence="18" id="KW-1185">Reference proteome</keyword>
<evidence type="ECO:0000256" key="13">
    <source>
        <dbReference type="ARBA" id="ARBA00023136"/>
    </source>
</evidence>
<dbReference type="GO" id="GO:0016301">
    <property type="term" value="F:kinase activity"/>
    <property type="evidence" value="ECO:0007669"/>
    <property type="project" value="UniProtKB-KW"/>
</dbReference>
<evidence type="ECO:0000256" key="10">
    <source>
        <dbReference type="ARBA" id="ARBA00022840"/>
    </source>
</evidence>
<dbReference type="SMART" id="SM00304">
    <property type="entry name" value="HAMP"/>
    <property type="match status" value="1"/>
</dbReference>
<dbReference type="InterPro" id="IPR036890">
    <property type="entry name" value="HATPase_C_sf"/>
</dbReference>
<name>A0ABT2RRA5_9FIRM</name>
<dbReference type="SUPFAM" id="SSF158472">
    <property type="entry name" value="HAMP domain-like"/>
    <property type="match status" value="1"/>
</dbReference>
<keyword evidence="7 14" id="KW-0812">Transmembrane</keyword>
<dbReference type="Proteomes" id="UP001652431">
    <property type="component" value="Unassembled WGS sequence"/>
</dbReference>
<evidence type="ECO:0000313" key="18">
    <source>
        <dbReference type="Proteomes" id="UP001652431"/>
    </source>
</evidence>
<dbReference type="Gene3D" id="3.30.565.10">
    <property type="entry name" value="Histidine kinase-like ATPase, C-terminal domain"/>
    <property type="match status" value="1"/>
</dbReference>
<evidence type="ECO:0000256" key="2">
    <source>
        <dbReference type="ARBA" id="ARBA00004651"/>
    </source>
</evidence>
<comment type="caution">
    <text evidence="17">The sequence shown here is derived from an EMBL/GenBank/DDBJ whole genome shotgun (WGS) entry which is preliminary data.</text>
</comment>
<evidence type="ECO:0000256" key="8">
    <source>
        <dbReference type="ARBA" id="ARBA00022741"/>
    </source>
</evidence>
<feature type="domain" description="HAMP" evidence="16">
    <location>
        <begin position="268"/>
        <end position="320"/>
    </location>
</feature>
<organism evidence="17 18">
    <name type="scientific">Dorea acetigenes</name>
    <dbReference type="NCBI Taxonomy" id="2981787"/>
    <lineage>
        <taxon>Bacteria</taxon>
        <taxon>Bacillati</taxon>
        <taxon>Bacillota</taxon>
        <taxon>Clostridia</taxon>
        <taxon>Lachnospirales</taxon>
        <taxon>Lachnospiraceae</taxon>
        <taxon>Dorea</taxon>
    </lineage>
</organism>
<dbReference type="InterPro" id="IPR005467">
    <property type="entry name" value="His_kinase_dom"/>
</dbReference>
<dbReference type="EMBL" id="JAOQJU010000026">
    <property type="protein sequence ID" value="MCU6687786.1"/>
    <property type="molecule type" value="Genomic_DNA"/>
</dbReference>
<evidence type="ECO:0000256" key="1">
    <source>
        <dbReference type="ARBA" id="ARBA00000085"/>
    </source>
</evidence>
<dbReference type="EC" id="2.7.13.3" evidence="3"/>
<dbReference type="PANTHER" id="PTHR34220:SF11">
    <property type="entry name" value="SENSOR PROTEIN KINASE HPTS"/>
    <property type="match status" value="1"/>
</dbReference>
<accession>A0ABT2RRA5</accession>
<dbReference type="InterPro" id="IPR004358">
    <property type="entry name" value="Sig_transdc_His_kin-like_C"/>
</dbReference>
<evidence type="ECO:0000256" key="14">
    <source>
        <dbReference type="SAM" id="Phobius"/>
    </source>
</evidence>
<dbReference type="InterPro" id="IPR050640">
    <property type="entry name" value="Bact_2-comp_sensor_kinase"/>
</dbReference>
<dbReference type="PRINTS" id="PR00344">
    <property type="entry name" value="BCTRLSENSOR"/>
</dbReference>
<evidence type="ECO:0000259" key="16">
    <source>
        <dbReference type="PROSITE" id="PS50885"/>
    </source>
</evidence>
<comment type="subcellular location">
    <subcellularLocation>
        <location evidence="2">Cell membrane</location>
        <topology evidence="2">Multi-pass membrane protein</topology>
    </subcellularLocation>
</comment>
<dbReference type="PANTHER" id="PTHR34220">
    <property type="entry name" value="SENSOR HISTIDINE KINASE YPDA"/>
    <property type="match status" value="1"/>
</dbReference>
<evidence type="ECO:0000313" key="17">
    <source>
        <dbReference type="EMBL" id="MCU6687786.1"/>
    </source>
</evidence>
<keyword evidence="4" id="KW-1003">Cell membrane</keyword>
<reference evidence="17 18" key="1">
    <citation type="journal article" date="2021" name="ISME Commun">
        <title>Automated analysis of genomic sequences facilitates high-throughput and comprehensive description of bacteria.</title>
        <authorList>
            <person name="Hitch T.C.A."/>
        </authorList>
    </citation>
    <scope>NUCLEOTIDE SEQUENCE [LARGE SCALE GENOMIC DNA]</scope>
    <source>
        <strain evidence="17 18">Sanger_03</strain>
    </source>
</reference>
<protein>
    <recommendedName>
        <fullName evidence="3">histidine kinase</fullName>
        <ecNumber evidence="3">2.7.13.3</ecNumber>
    </recommendedName>
</protein>
<dbReference type="Pfam" id="PF06580">
    <property type="entry name" value="His_kinase"/>
    <property type="match status" value="1"/>
</dbReference>
<dbReference type="SMART" id="SM00387">
    <property type="entry name" value="HATPase_c"/>
    <property type="match status" value="1"/>
</dbReference>
<evidence type="ECO:0000256" key="5">
    <source>
        <dbReference type="ARBA" id="ARBA00022553"/>
    </source>
</evidence>
<dbReference type="InterPro" id="IPR003594">
    <property type="entry name" value="HATPase_dom"/>
</dbReference>
<evidence type="ECO:0000256" key="6">
    <source>
        <dbReference type="ARBA" id="ARBA00022679"/>
    </source>
</evidence>
<evidence type="ECO:0000256" key="12">
    <source>
        <dbReference type="ARBA" id="ARBA00023012"/>
    </source>
</evidence>
<dbReference type="Gene3D" id="6.10.340.10">
    <property type="match status" value="1"/>
</dbReference>
<keyword evidence="13 14" id="KW-0472">Membrane</keyword>
<keyword evidence="11 14" id="KW-1133">Transmembrane helix</keyword>
<feature type="transmembrane region" description="Helical" evidence="14">
    <location>
        <begin position="244"/>
        <end position="267"/>
    </location>
</feature>
<keyword evidence="9 17" id="KW-0418">Kinase</keyword>
<keyword evidence="5" id="KW-0597">Phosphoprotein</keyword>
<proteinExistence type="predicted"/>
<dbReference type="InterPro" id="IPR010559">
    <property type="entry name" value="Sig_transdc_His_kin_internal"/>
</dbReference>
<gene>
    <name evidence="17" type="ORF">OCV99_14855</name>
</gene>
<dbReference type="RefSeq" id="WP_227191744.1">
    <property type="nucleotide sequence ID" value="NZ_JAOQJU010000026.1"/>
</dbReference>
<keyword evidence="6" id="KW-0808">Transferase</keyword>
<keyword evidence="12" id="KW-0902">Two-component regulatory system</keyword>
<comment type="catalytic activity">
    <reaction evidence="1">
        <text>ATP + protein L-histidine = ADP + protein N-phospho-L-histidine.</text>
        <dbReference type="EC" id="2.7.13.3"/>
    </reaction>
</comment>